<gene>
    <name evidence="2" type="primary">ydaF_2</name>
    <name evidence="2" type="ORF">KS4_02540</name>
</gene>
<dbReference type="InterPro" id="IPR000182">
    <property type="entry name" value="GNAT_dom"/>
</dbReference>
<dbReference type="GO" id="GO:0016747">
    <property type="term" value="F:acyltransferase activity, transferring groups other than amino-acyl groups"/>
    <property type="evidence" value="ECO:0007669"/>
    <property type="project" value="InterPro"/>
</dbReference>
<dbReference type="EMBL" id="CP036425">
    <property type="protein sequence ID" value="QDU32224.1"/>
    <property type="molecule type" value="Genomic_DNA"/>
</dbReference>
<dbReference type="InterPro" id="IPR051531">
    <property type="entry name" value="N-acetyltransferase"/>
</dbReference>
<dbReference type="Gene3D" id="3.40.630.30">
    <property type="match status" value="1"/>
</dbReference>
<dbReference type="OrthoDB" id="9795206at2"/>
<dbReference type="Proteomes" id="UP000317369">
    <property type="component" value="Chromosome"/>
</dbReference>
<feature type="domain" description="N-acetyltransferase" evidence="1">
    <location>
        <begin position="19"/>
        <end position="189"/>
    </location>
</feature>
<keyword evidence="2" id="KW-0012">Acyltransferase</keyword>
<dbReference type="EC" id="2.3.1.-" evidence="2"/>
<proteinExistence type="predicted"/>
<organism evidence="2 3">
    <name type="scientific">Poriferisphaera corsica</name>
    <dbReference type="NCBI Taxonomy" id="2528020"/>
    <lineage>
        <taxon>Bacteria</taxon>
        <taxon>Pseudomonadati</taxon>
        <taxon>Planctomycetota</taxon>
        <taxon>Phycisphaerae</taxon>
        <taxon>Phycisphaerales</taxon>
        <taxon>Phycisphaeraceae</taxon>
        <taxon>Poriferisphaera</taxon>
    </lineage>
</organism>
<dbReference type="PROSITE" id="PS51186">
    <property type="entry name" value="GNAT"/>
    <property type="match status" value="1"/>
</dbReference>
<dbReference type="AlphaFoldDB" id="A0A517YPR4"/>
<dbReference type="SUPFAM" id="SSF55729">
    <property type="entry name" value="Acyl-CoA N-acyltransferases (Nat)"/>
    <property type="match status" value="1"/>
</dbReference>
<protein>
    <submittedName>
        <fullName evidence="2">Ribosomal N-acetyltransferase YdaF</fullName>
        <ecNumber evidence="2">2.3.1.-</ecNumber>
    </submittedName>
</protein>
<name>A0A517YPR4_9BACT</name>
<reference evidence="2 3" key="1">
    <citation type="submission" date="2019-02" db="EMBL/GenBank/DDBJ databases">
        <title>Deep-cultivation of Planctomycetes and their phenomic and genomic characterization uncovers novel biology.</title>
        <authorList>
            <person name="Wiegand S."/>
            <person name="Jogler M."/>
            <person name="Boedeker C."/>
            <person name="Pinto D."/>
            <person name="Vollmers J."/>
            <person name="Rivas-Marin E."/>
            <person name="Kohn T."/>
            <person name="Peeters S.H."/>
            <person name="Heuer A."/>
            <person name="Rast P."/>
            <person name="Oberbeckmann S."/>
            <person name="Bunk B."/>
            <person name="Jeske O."/>
            <person name="Meyerdierks A."/>
            <person name="Storesund J.E."/>
            <person name="Kallscheuer N."/>
            <person name="Luecker S."/>
            <person name="Lage O.M."/>
            <person name="Pohl T."/>
            <person name="Merkel B.J."/>
            <person name="Hornburger P."/>
            <person name="Mueller R.-W."/>
            <person name="Bruemmer F."/>
            <person name="Labrenz M."/>
            <person name="Spormann A.M."/>
            <person name="Op den Camp H."/>
            <person name="Overmann J."/>
            <person name="Amann R."/>
            <person name="Jetten M.S.M."/>
            <person name="Mascher T."/>
            <person name="Medema M.H."/>
            <person name="Devos D.P."/>
            <person name="Kaster A.-K."/>
            <person name="Ovreas L."/>
            <person name="Rohde M."/>
            <person name="Galperin M.Y."/>
            <person name="Jogler C."/>
        </authorList>
    </citation>
    <scope>NUCLEOTIDE SEQUENCE [LARGE SCALE GENOMIC DNA]</scope>
    <source>
        <strain evidence="2 3">KS4</strain>
    </source>
</reference>
<dbReference type="Pfam" id="PF13302">
    <property type="entry name" value="Acetyltransf_3"/>
    <property type="match status" value="1"/>
</dbReference>
<evidence type="ECO:0000259" key="1">
    <source>
        <dbReference type="PROSITE" id="PS51186"/>
    </source>
</evidence>
<evidence type="ECO:0000313" key="3">
    <source>
        <dbReference type="Proteomes" id="UP000317369"/>
    </source>
</evidence>
<evidence type="ECO:0000313" key="2">
    <source>
        <dbReference type="EMBL" id="QDU32224.1"/>
    </source>
</evidence>
<keyword evidence="3" id="KW-1185">Reference proteome</keyword>
<accession>A0A517YPR4</accession>
<dbReference type="PANTHER" id="PTHR43792">
    <property type="entry name" value="GNAT FAMILY, PUTATIVE (AFU_ORTHOLOGUE AFUA_3G00765)-RELATED-RELATED"/>
    <property type="match status" value="1"/>
</dbReference>
<dbReference type="RefSeq" id="WP_145073431.1">
    <property type="nucleotide sequence ID" value="NZ_CP036425.1"/>
</dbReference>
<dbReference type="KEGG" id="pcor:KS4_02540"/>
<keyword evidence="2" id="KW-0808">Transferase</keyword>
<sequence>MAAINQTNQTNTQLKTDRLILRHFTADDAPRVYDLLKDNIISKYINFLPSPYELQHATDWIATHEKMRENQTGINFAIIIKDTNQPIGVVSLGMMSMHHRHAELGYWIGQPYWSNGYVTEAAKAILDYGFNVCNLNRIYSYHVPENTASGRIMEKLNMAHEGTLRQHLNHNGKLTDSIVRAILKQDFLSSQFP</sequence>
<dbReference type="PANTHER" id="PTHR43792:SF1">
    <property type="entry name" value="N-ACETYLTRANSFERASE DOMAIN-CONTAINING PROTEIN"/>
    <property type="match status" value="1"/>
</dbReference>
<dbReference type="InterPro" id="IPR016181">
    <property type="entry name" value="Acyl_CoA_acyltransferase"/>
</dbReference>